<evidence type="ECO:0000259" key="2">
    <source>
        <dbReference type="PROSITE" id="PS51057"/>
    </source>
</evidence>
<organism evidence="3 4">
    <name type="scientific">Thelohanellus kitauei</name>
    <name type="common">Myxosporean</name>
    <dbReference type="NCBI Taxonomy" id="669202"/>
    <lineage>
        <taxon>Eukaryota</taxon>
        <taxon>Metazoa</taxon>
        <taxon>Cnidaria</taxon>
        <taxon>Myxozoa</taxon>
        <taxon>Myxosporea</taxon>
        <taxon>Bivalvulida</taxon>
        <taxon>Platysporina</taxon>
        <taxon>Myxobolidae</taxon>
        <taxon>Thelohanellus</taxon>
    </lineage>
</organism>
<dbReference type="OrthoDB" id="3225452at2759"/>
<dbReference type="Proteomes" id="UP000031668">
    <property type="component" value="Unassembled WGS sequence"/>
</dbReference>
<keyword evidence="4" id="KW-1185">Reference proteome</keyword>
<accession>A0A0C2M8W0</accession>
<name>A0A0C2M8W0_THEKT</name>
<feature type="domain" description="Paired" evidence="2">
    <location>
        <begin position="1"/>
        <end position="120"/>
    </location>
</feature>
<dbReference type="Pfam" id="PF00292">
    <property type="entry name" value="PAX"/>
    <property type="match status" value="1"/>
</dbReference>
<dbReference type="AlphaFoldDB" id="A0A0C2M8W0"/>
<dbReference type="Gene3D" id="1.10.10.10">
    <property type="entry name" value="Winged helix-like DNA-binding domain superfamily/Winged helix DNA-binding domain"/>
    <property type="match status" value="1"/>
</dbReference>
<gene>
    <name evidence="3" type="ORF">RF11_03985</name>
</gene>
<dbReference type="InterPro" id="IPR036388">
    <property type="entry name" value="WH-like_DNA-bd_sf"/>
</dbReference>
<dbReference type="GO" id="GO:0003677">
    <property type="term" value="F:DNA binding"/>
    <property type="evidence" value="ECO:0007669"/>
    <property type="project" value="InterPro"/>
</dbReference>
<sequence length="150" mass="17162">MNPSFNLHNQIPITQVPDSFLGLRPIQMNATTNTDWTPDRVNRLLNSLDTAETQVITRRTRGGSKPTVSIPEIVQFVCQEKAKHKKIHGHQIRKALEEQVMFRSLRIPSVSTINRIARDHEKEIDQLRIQYEVSVGCHVKSINIPFSTVI</sequence>
<evidence type="ECO:0000313" key="4">
    <source>
        <dbReference type="Proteomes" id="UP000031668"/>
    </source>
</evidence>
<evidence type="ECO:0000313" key="3">
    <source>
        <dbReference type="EMBL" id="KII60749.1"/>
    </source>
</evidence>
<comment type="caution">
    <text evidence="3">The sequence shown here is derived from an EMBL/GenBank/DDBJ whole genome shotgun (WGS) entry which is preliminary data.</text>
</comment>
<dbReference type="EMBL" id="JWZT01005451">
    <property type="protein sequence ID" value="KII60749.1"/>
    <property type="molecule type" value="Genomic_DNA"/>
</dbReference>
<dbReference type="GO" id="GO:0006355">
    <property type="term" value="P:regulation of DNA-templated transcription"/>
    <property type="evidence" value="ECO:0007669"/>
    <property type="project" value="InterPro"/>
</dbReference>
<proteinExistence type="predicted"/>
<dbReference type="InterPro" id="IPR001523">
    <property type="entry name" value="Paired_dom"/>
</dbReference>
<protein>
    <submittedName>
        <fullName evidence="3">Paired box protein Pax-6</fullName>
    </submittedName>
</protein>
<dbReference type="PROSITE" id="PS51057">
    <property type="entry name" value="PAIRED_2"/>
    <property type="match status" value="1"/>
</dbReference>
<dbReference type="SUPFAM" id="SSF46689">
    <property type="entry name" value="Homeodomain-like"/>
    <property type="match status" value="1"/>
</dbReference>
<reference evidence="3 4" key="1">
    <citation type="journal article" date="2014" name="Genome Biol. Evol.">
        <title>The genome of the myxosporean Thelohanellus kitauei shows adaptations to nutrient acquisition within its fish host.</title>
        <authorList>
            <person name="Yang Y."/>
            <person name="Xiong J."/>
            <person name="Zhou Z."/>
            <person name="Huo F."/>
            <person name="Miao W."/>
            <person name="Ran C."/>
            <person name="Liu Y."/>
            <person name="Zhang J."/>
            <person name="Feng J."/>
            <person name="Wang M."/>
            <person name="Wang M."/>
            <person name="Wang L."/>
            <person name="Yao B."/>
        </authorList>
    </citation>
    <scope>NUCLEOTIDE SEQUENCE [LARGE SCALE GENOMIC DNA]</scope>
    <source>
        <strain evidence="3">Wuqing</strain>
    </source>
</reference>
<dbReference type="InterPro" id="IPR009057">
    <property type="entry name" value="Homeodomain-like_sf"/>
</dbReference>
<keyword evidence="1" id="KW-0563">Paired box</keyword>
<evidence type="ECO:0000256" key="1">
    <source>
        <dbReference type="ARBA" id="ARBA00022724"/>
    </source>
</evidence>